<reference evidence="1" key="1">
    <citation type="submission" date="2022-08" db="EMBL/GenBank/DDBJ databases">
        <title>Genome Sequence of Pycnoporus sanguineus.</title>
        <authorList>
            <person name="Buettner E."/>
        </authorList>
    </citation>
    <scope>NUCLEOTIDE SEQUENCE</scope>
    <source>
        <strain evidence="1">CG-C14</strain>
    </source>
</reference>
<proteinExistence type="predicted"/>
<sequence length="578" mass="65195">MDFYAQEHAADLATHERVLTAEELTTMGDPPVFKYVRASFAHSLASSWPRYRLEVPCEGGVRTFLVCRPMFFANGMAGRGTRGYVAVDCQTGRFVWLKDAWRVYYDKLEQEGTVLGMLNAKGIAHVPTLLCHGDIRQQTTQTSDFWEKENARAALKTTELNQPIRSLHPSLLSSSSTLVAPPHFETSSSRKRSRTQVEGESPGSADEDTLRRHMHYRLVVNEVALPLSHFSSGRKLVLIVIDCIKAHRDAVEKAEIMHRDVSGGNILIYPHVEQGKTKHRVRWGGLLADWEMSKSTKVEELQSPPRQPPRTGTWQFLSVAMLSGRAKAVETPDELESFLHVLLYHAVRYLRSNCPDPAEFIESYFDAYTHQGEDYTCGQRKVFTIKHGVLEYGPGMPLKFGSPLDTVFGGLLQWFKANYKVMTYQWVQEDAAKRLPPLTIPEVTAKPEGSDDSDDASDDEDPEDANLIAFATPRLQIPQLEYSLKPSPAEEQDAALLHNHAGMLGVLLQARVSKQWDSGDKVGDRVPDDYVPRFPIAPEKGPSTRTVKRRRIESTMLYKRCHSIDVPQTRRTAKSMFK</sequence>
<protein>
    <submittedName>
        <fullName evidence="1">Uncharacterized protein</fullName>
    </submittedName>
</protein>
<comment type="caution">
    <text evidence="1">The sequence shown here is derived from an EMBL/GenBank/DDBJ whole genome shotgun (WGS) entry which is preliminary data.</text>
</comment>
<gene>
    <name evidence="1" type="ORF">NUW54_g10231</name>
</gene>
<dbReference type="Proteomes" id="UP001144978">
    <property type="component" value="Unassembled WGS sequence"/>
</dbReference>
<accession>A0ACC1P0I2</accession>
<evidence type="ECO:0000313" key="2">
    <source>
        <dbReference type="Proteomes" id="UP001144978"/>
    </source>
</evidence>
<name>A0ACC1P0I2_9APHY</name>
<organism evidence="1 2">
    <name type="scientific">Trametes sanguinea</name>
    <dbReference type="NCBI Taxonomy" id="158606"/>
    <lineage>
        <taxon>Eukaryota</taxon>
        <taxon>Fungi</taxon>
        <taxon>Dikarya</taxon>
        <taxon>Basidiomycota</taxon>
        <taxon>Agaricomycotina</taxon>
        <taxon>Agaricomycetes</taxon>
        <taxon>Polyporales</taxon>
        <taxon>Polyporaceae</taxon>
        <taxon>Trametes</taxon>
    </lineage>
</organism>
<keyword evidence="2" id="KW-1185">Reference proteome</keyword>
<dbReference type="EMBL" id="JANSHE010003635">
    <property type="protein sequence ID" value="KAJ2985194.1"/>
    <property type="molecule type" value="Genomic_DNA"/>
</dbReference>
<evidence type="ECO:0000313" key="1">
    <source>
        <dbReference type="EMBL" id="KAJ2985194.1"/>
    </source>
</evidence>